<sequence>MMTQPVPSSVPKSVAPSPAVPTADPLTHVELTWIEKRIENWIRFGRPAHAQTIDGSRRVVSFVPGSIFAFMRWASNDFGTVVSRIDIVRAVAPGEGFQTLPFVRPGGEILLRADGWPKVEKVLQHIDAVEALHIHGADVAPDHWRHVHNRLTVGHMPRLYTLERHQAWLKRRECEQ</sequence>
<gene>
    <name evidence="2" type="ORF">EZH22_11955</name>
</gene>
<reference evidence="2 3" key="1">
    <citation type="submission" date="2020-10" db="EMBL/GenBank/DDBJ databases">
        <title>Degradation of 1,4-Dioxane by Xanthobacter sp. YN2, via a Novel Group-2 Soluble Di-Iron Monooxygenase.</title>
        <authorList>
            <person name="Ma F."/>
            <person name="Wang Y."/>
            <person name="Yang J."/>
            <person name="Guo H."/>
            <person name="Su D."/>
            <person name="Yu L."/>
        </authorList>
    </citation>
    <scope>NUCLEOTIDE SEQUENCE [LARGE SCALE GENOMIC DNA]</scope>
    <source>
        <strain evidence="2 3">YN2</strain>
    </source>
</reference>
<protein>
    <submittedName>
        <fullName evidence="2">DUF2840 domain-containing protein</fullName>
    </submittedName>
</protein>
<dbReference type="KEGG" id="xdi:EZH22_11955"/>
<proteinExistence type="predicted"/>
<dbReference type="EMBL" id="CP063362">
    <property type="protein sequence ID" value="QRG08916.1"/>
    <property type="molecule type" value="Genomic_DNA"/>
</dbReference>
<dbReference type="RefSeq" id="WP_203195832.1">
    <property type="nucleotide sequence ID" value="NZ_CP063362.1"/>
</dbReference>
<dbReference type="Proteomes" id="UP000596427">
    <property type="component" value="Chromosome"/>
</dbReference>
<dbReference type="InterPro" id="IPR021263">
    <property type="entry name" value="DUF2840"/>
</dbReference>
<name>A0A974PT01_9HYPH</name>
<feature type="region of interest" description="Disordered" evidence="1">
    <location>
        <begin position="1"/>
        <end position="21"/>
    </location>
</feature>
<dbReference type="AlphaFoldDB" id="A0A974PT01"/>
<dbReference type="Pfam" id="PF11000">
    <property type="entry name" value="DUF2840"/>
    <property type="match status" value="1"/>
</dbReference>
<organism evidence="2 3">
    <name type="scientific">Xanthobacter dioxanivorans</name>
    <dbReference type="NCBI Taxonomy" id="2528964"/>
    <lineage>
        <taxon>Bacteria</taxon>
        <taxon>Pseudomonadati</taxon>
        <taxon>Pseudomonadota</taxon>
        <taxon>Alphaproteobacteria</taxon>
        <taxon>Hyphomicrobiales</taxon>
        <taxon>Xanthobacteraceae</taxon>
        <taxon>Xanthobacter</taxon>
    </lineage>
</organism>
<accession>A0A974PT01</accession>
<evidence type="ECO:0000256" key="1">
    <source>
        <dbReference type="SAM" id="MobiDB-lite"/>
    </source>
</evidence>
<keyword evidence="3" id="KW-1185">Reference proteome</keyword>
<evidence type="ECO:0000313" key="3">
    <source>
        <dbReference type="Proteomes" id="UP000596427"/>
    </source>
</evidence>
<evidence type="ECO:0000313" key="2">
    <source>
        <dbReference type="EMBL" id="QRG08916.1"/>
    </source>
</evidence>